<evidence type="ECO:0000313" key="3">
    <source>
        <dbReference type="Proteomes" id="UP000076744"/>
    </source>
</evidence>
<evidence type="ECO:0000259" key="1">
    <source>
        <dbReference type="Pfam" id="PF17667"/>
    </source>
</evidence>
<dbReference type="Gene3D" id="1.10.510.10">
    <property type="entry name" value="Transferase(Phosphotransferase) domain 1"/>
    <property type="match status" value="1"/>
</dbReference>
<dbReference type="PANTHER" id="PTHR38248:SF2">
    <property type="entry name" value="FUNK1 11"/>
    <property type="match status" value="1"/>
</dbReference>
<gene>
    <name evidence="2" type="ORF">ISF_09972</name>
</gene>
<dbReference type="OrthoDB" id="4866146at2759"/>
<dbReference type="SUPFAM" id="SSF56112">
    <property type="entry name" value="Protein kinase-like (PK-like)"/>
    <property type="match status" value="1"/>
</dbReference>
<dbReference type="InterPro" id="IPR011009">
    <property type="entry name" value="Kinase-like_dom_sf"/>
</dbReference>
<dbReference type="PANTHER" id="PTHR38248">
    <property type="entry name" value="FUNK1 6"/>
    <property type="match status" value="1"/>
</dbReference>
<dbReference type="RefSeq" id="XP_018699242.1">
    <property type="nucleotide sequence ID" value="XM_018853571.1"/>
</dbReference>
<protein>
    <submittedName>
        <fullName evidence="2">Serine/threonine-protein kinase Sgk2</fullName>
    </submittedName>
</protein>
<name>A0A166XMD2_CORFA</name>
<dbReference type="InterPro" id="IPR040976">
    <property type="entry name" value="Pkinase_fungal"/>
</dbReference>
<sequence length="184" mass="20817">MHGRNRKTSLEIAPLVCAITSSLGRPLHTLQSVVELLQVFRDAIKCHQSLYYDARILHRNISPGNIVMVDHHHKGQPKGILIDLDSAINLDEPYEADFEITVTRSFMAIGVLRNEPHTCRHDLESFLYVLLWTVITNRAEAPPEGSRLWQWSNGDWEELAGRKSLDMAGENIGDILGEFGSQFD</sequence>
<accession>A0A166XMD2</accession>
<dbReference type="STRING" id="1081104.A0A166XMD2"/>
<dbReference type="GeneID" id="30026264"/>
<dbReference type="GO" id="GO:0016301">
    <property type="term" value="F:kinase activity"/>
    <property type="evidence" value="ECO:0007669"/>
    <property type="project" value="UniProtKB-KW"/>
</dbReference>
<keyword evidence="2" id="KW-0808">Transferase</keyword>
<evidence type="ECO:0000313" key="2">
    <source>
        <dbReference type="EMBL" id="OAA35973.1"/>
    </source>
</evidence>
<feature type="domain" description="Fungal-type protein kinase" evidence="1">
    <location>
        <begin position="15"/>
        <end position="134"/>
    </location>
</feature>
<dbReference type="Pfam" id="PF17667">
    <property type="entry name" value="Pkinase_fungal"/>
    <property type="match status" value="1"/>
</dbReference>
<dbReference type="AlphaFoldDB" id="A0A166XMD2"/>
<dbReference type="EMBL" id="AZHB01000115">
    <property type="protein sequence ID" value="OAA35973.1"/>
    <property type="molecule type" value="Genomic_DNA"/>
</dbReference>
<dbReference type="Proteomes" id="UP000076744">
    <property type="component" value="Unassembled WGS sequence"/>
</dbReference>
<keyword evidence="3" id="KW-1185">Reference proteome</keyword>
<comment type="caution">
    <text evidence="2">The sequence shown here is derived from an EMBL/GenBank/DDBJ whole genome shotgun (WGS) entry which is preliminary data.</text>
</comment>
<reference evidence="2 3" key="1">
    <citation type="journal article" date="2016" name="Genome Biol. Evol.">
        <title>Divergent and convergent evolution of fungal pathogenicity.</title>
        <authorList>
            <person name="Shang Y."/>
            <person name="Xiao G."/>
            <person name="Zheng P."/>
            <person name="Cen K."/>
            <person name="Zhan S."/>
            <person name="Wang C."/>
        </authorList>
    </citation>
    <scope>NUCLEOTIDE SEQUENCE [LARGE SCALE GENOMIC DNA]</scope>
    <source>
        <strain evidence="2 3">ARSEF 2679</strain>
    </source>
</reference>
<organism evidence="2 3">
    <name type="scientific">Cordyceps fumosorosea (strain ARSEF 2679)</name>
    <name type="common">Isaria fumosorosea</name>
    <dbReference type="NCBI Taxonomy" id="1081104"/>
    <lineage>
        <taxon>Eukaryota</taxon>
        <taxon>Fungi</taxon>
        <taxon>Dikarya</taxon>
        <taxon>Ascomycota</taxon>
        <taxon>Pezizomycotina</taxon>
        <taxon>Sordariomycetes</taxon>
        <taxon>Hypocreomycetidae</taxon>
        <taxon>Hypocreales</taxon>
        <taxon>Cordycipitaceae</taxon>
        <taxon>Cordyceps</taxon>
    </lineage>
</organism>
<proteinExistence type="predicted"/>
<keyword evidence="2" id="KW-0418">Kinase</keyword>